<name>A0ABW3T2H0_9CAUL</name>
<dbReference type="RefSeq" id="WP_374344303.1">
    <property type="nucleotide sequence ID" value="NZ_JBHTLQ010000021.1"/>
</dbReference>
<keyword evidence="1" id="KW-0812">Transmembrane</keyword>
<keyword evidence="1" id="KW-0472">Membrane</keyword>
<evidence type="ECO:0000313" key="3">
    <source>
        <dbReference type="EMBL" id="MFD1191091.1"/>
    </source>
</evidence>
<dbReference type="Pfam" id="PF04892">
    <property type="entry name" value="VanZ"/>
    <property type="match status" value="1"/>
</dbReference>
<dbReference type="Proteomes" id="UP001597216">
    <property type="component" value="Unassembled WGS sequence"/>
</dbReference>
<dbReference type="InterPro" id="IPR006976">
    <property type="entry name" value="VanZ-like"/>
</dbReference>
<evidence type="ECO:0000259" key="2">
    <source>
        <dbReference type="Pfam" id="PF04892"/>
    </source>
</evidence>
<feature type="domain" description="VanZ-like" evidence="2">
    <location>
        <begin position="50"/>
        <end position="112"/>
    </location>
</feature>
<gene>
    <name evidence="3" type="ORF">ACFQ27_10910</name>
</gene>
<feature type="transmembrane region" description="Helical" evidence="1">
    <location>
        <begin position="12"/>
        <end position="30"/>
    </location>
</feature>
<comment type="caution">
    <text evidence="3">The sequence shown here is derived from an EMBL/GenBank/DDBJ whole genome shotgun (WGS) entry which is preliminary data.</text>
</comment>
<evidence type="ECO:0000256" key="1">
    <source>
        <dbReference type="SAM" id="Phobius"/>
    </source>
</evidence>
<feature type="transmembrane region" description="Helical" evidence="1">
    <location>
        <begin position="65"/>
        <end position="83"/>
    </location>
</feature>
<proteinExistence type="predicted"/>
<feature type="transmembrane region" description="Helical" evidence="1">
    <location>
        <begin position="95"/>
        <end position="112"/>
    </location>
</feature>
<dbReference type="PANTHER" id="PTHR28008">
    <property type="entry name" value="DOMAIN PROTEIN, PUTATIVE (AFU_ORTHOLOGUE AFUA_3G10980)-RELATED"/>
    <property type="match status" value="1"/>
</dbReference>
<sequence length="118" mass="12445">MSLASLPRPLRLALYAGAAAVLLALTLAPSEDLPSVNLWDKAEHAVAWMVLTGLGLVLSPRRPRAIAGFALAFGALVEILQGLLPIGRDADIRDLLADSVGIGAALLVYLLVRGARRR</sequence>
<dbReference type="PANTHER" id="PTHR28008:SF1">
    <property type="entry name" value="DOMAIN PROTEIN, PUTATIVE (AFU_ORTHOLOGUE AFUA_3G10980)-RELATED"/>
    <property type="match status" value="1"/>
</dbReference>
<organism evidence="3 4">
    <name type="scientific">Phenylobacterium conjunctum</name>
    <dbReference type="NCBI Taxonomy" id="1298959"/>
    <lineage>
        <taxon>Bacteria</taxon>
        <taxon>Pseudomonadati</taxon>
        <taxon>Pseudomonadota</taxon>
        <taxon>Alphaproteobacteria</taxon>
        <taxon>Caulobacterales</taxon>
        <taxon>Caulobacteraceae</taxon>
        <taxon>Phenylobacterium</taxon>
    </lineage>
</organism>
<keyword evidence="4" id="KW-1185">Reference proteome</keyword>
<evidence type="ECO:0000313" key="4">
    <source>
        <dbReference type="Proteomes" id="UP001597216"/>
    </source>
</evidence>
<feature type="transmembrane region" description="Helical" evidence="1">
    <location>
        <begin position="42"/>
        <end position="58"/>
    </location>
</feature>
<dbReference type="EMBL" id="JBHTLQ010000021">
    <property type="protein sequence ID" value="MFD1191091.1"/>
    <property type="molecule type" value="Genomic_DNA"/>
</dbReference>
<accession>A0ABW3T2H0</accession>
<reference evidence="4" key="1">
    <citation type="journal article" date="2019" name="Int. J. Syst. Evol. Microbiol.">
        <title>The Global Catalogue of Microorganisms (GCM) 10K type strain sequencing project: providing services to taxonomists for standard genome sequencing and annotation.</title>
        <authorList>
            <consortium name="The Broad Institute Genomics Platform"/>
            <consortium name="The Broad Institute Genome Sequencing Center for Infectious Disease"/>
            <person name="Wu L."/>
            <person name="Ma J."/>
        </authorList>
    </citation>
    <scope>NUCLEOTIDE SEQUENCE [LARGE SCALE GENOMIC DNA]</scope>
    <source>
        <strain evidence="4">CCUG 55074</strain>
    </source>
</reference>
<protein>
    <submittedName>
        <fullName evidence="3">VanZ family protein</fullName>
    </submittedName>
</protein>
<keyword evidence="1" id="KW-1133">Transmembrane helix</keyword>